<dbReference type="InterPro" id="IPR037914">
    <property type="entry name" value="SpoVT-AbrB_sf"/>
</dbReference>
<organism evidence="2 3">
    <name type="scientific">Ferroplasma acidiphilum</name>
    <dbReference type="NCBI Taxonomy" id="74969"/>
    <lineage>
        <taxon>Archaea</taxon>
        <taxon>Methanobacteriati</taxon>
        <taxon>Thermoplasmatota</taxon>
        <taxon>Thermoplasmata</taxon>
        <taxon>Thermoplasmatales</taxon>
        <taxon>Ferroplasmaceae</taxon>
        <taxon>Ferroplasma</taxon>
    </lineage>
</organism>
<dbReference type="GO" id="GO:0003677">
    <property type="term" value="F:DNA binding"/>
    <property type="evidence" value="ECO:0007669"/>
    <property type="project" value="InterPro"/>
</dbReference>
<dbReference type="PANTHER" id="PTHR34860:SF6">
    <property type="entry name" value="REPRESSOR-LIKE PROTEIN SSO7C3"/>
    <property type="match status" value="1"/>
</dbReference>
<accession>A0A1V0N436</accession>
<dbReference type="EMBL" id="CP015363">
    <property type="protein sequence ID" value="ARD84874.1"/>
    <property type="molecule type" value="Genomic_DNA"/>
</dbReference>
<dbReference type="Gene3D" id="2.10.260.10">
    <property type="match status" value="1"/>
</dbReference>
<dbReference type="PANTHER" id="PTHR34860">
    <property type="entry name" value="REPRESSOR-LIKE PROTEIN SSO7C3"/>
    <property type="match status" value="1"/>
</dbReference>
<dbReference type="Pfam" id="PF04014">
    <property type="entry name" value="MazE_antitoxin"/>
    <property type="match status" value="1"/>
</dbReference>
<feature type="domain" description="SpoVT-AbrB" evidence="1">
    <location>
        <begin position="1"/>
        <end position="47"/>
    </location>
</feature>
<dbReference type="PROSITE" id="PS51740">
    <property type="entry name" value="SPOVT_ABRB"/>
    <property type="match status" value="1"/>
</dbReference>
<proteinExistence type="predicted"/>
<dbReference type="InterPro" id="IPR007159">
    <property type="entry name" value="SpoVT-AbrB_dom"/>
</dbReference>
<dbReference type="InterPro" id="IPR052975">
    <property type="entry name" value="Repressor-like_regulatory"/>
</dbReference>
<reference evidence="2 3" key="1">
    <citation type="submission" date="2011-10" db="EMBL/GenBank/DDBJ databases">
        <title>Metabolic and evolutionary patterns in the extreme acidophile Ferroplasma acidiphilum.</title>
        <authorList>
            <person name="Golyshina O.V."/>
            <person name="Kozyavkin S.A."/>
            <person name="Tatusov R.L."/>
            <person name="Slesarev A.I."/>
            <person name="Golyshin P.N."/>
        </authorList>
    </citation>
    <scope>NUCLEOTIDE SEQUENCE [LARGE SCALE GENOMIC DNA]</scope>
    <source>
        <strain evidence="3">Y</strain>
    </source>
</reference>
<dbReference type="SUPFAM" id="SSF89447">
    <property type="entry name" value="AbrB/MazE/MraZ-like"/>
    <property type="match status" value="1"/>
</dbReference>
<sequence length="80" mass="9190">MEEVKITRNYQTTIPADIRDKLGIKIGDRILVYIDKDRIIMEKPKGDITKISIKLDKNIDAEYVEKVIREAGDEIGRSSL</sequence>
<keyword evidence="3" id="KW-1185">Reference proteome</keyword>
<dbReference type="SMART" id="SM00966">
    <property type="entry name" value="SpoVT_AbrB"/>
    <property type="match status" value="1"/>
</dbReference>
<dbReference type="STRING" id="74969.FAD_0993"/>
<protein>
    <submittedName>
        <fullName evidence="2">VapB-type antitoxin</fullName>
    </submittedName>
</protein>
<dbReference type="Proteomes" id="UP000192050">
    <property type="component" value="Chromosome"/>
</dbReference>
<dbReference type="OrthoDB" id="30861at2157"/>
<dbReference type="NCBIfam" id="TIGR01439">
    <property type="entry name" value="lp_hng_hel_AbrB"/>
    <property type="match status" value="1"/>
</dbReference>
<dbReference type="GeneID" id="31676492"/>
<dbReference type="RefSeq" id="WP_081142301.1">
    <property type="nucleotide sequence ID" value="NZ_CP015363.1"/>
</dbReference>
<evidence type="ECO:0000313" key="3">
    <source>
        <dbReference type="Proteomes" id="UP000192050"/>
    </source>
</evidence>
<evidence type="ECO:0000313" key="2">
    <source>
        <dbReference type="EMBL" id="ARD84874.1"/>
    </source>
</evidence>
<dbReference type="KEGG" id="fai:FAD_0993"/>
<dbReference type="AlphaFoldDB" id="A0A1V0N436"/>
<name>A0A1V0N436_9ARCH</name>
<evidence type="ECO:0000259" key="1">
    <source>
        <dbReference type="PROSITE" id="PS51740"/>
    </source>
</evidence>
<gene>
    <name evidence="2" type="ORF">FAD_0993</name>
</gene>